<dbReference type="EMBL" id="FRFE01000007">
    <property type="protein sequence ID" value="SHO47396.1"/>
    <property type="molecule type" value="Genomic_DNA"/>
</dbReference>
<keyword evidence="4 6" id="KW-0479">Metal-binding</keyword>
<dbReference type="Gene3D" id="1.10.645.10">
    <property type="entry name" value="Cytochrome-c3 Hydrogenase, chain B"/>
    <property type="match status" value="1"/>
</dbReference>
<evidence type="ECO:0000256" key="6">
    <source>
        <dbReference type="PIRSR" id="PIRSR601501-1"/>
    </source>
</evidence>
<feature type="binding site" evidence="6">
    <location>
        <position position="43"/>
    </location>
    <ligand>
        <name>Mg(2+)</name>
        <dbReference type="ChEBI" id="CHEBI:18420"/>
    </ligand>
</feature>
<evidence type="ECO:0000256" key="1">
    <source>
        <dbReference type="ARBA" id="ARBA00001967"/>
    </source>
</evidence>
<reference evidence="7 8" key="1">
    <citation type="submission" date="2016-12" db="EMBL/GenBank/DDBJ databases">
        <authorList>
            <person name="Song W.-J."/>
            <person name="Kurnit D.M."/>
        </authorList>
    </citation>
    <scope>NUCLEOTIDE SEQUENCE [LARGE SCALE GENOMIC DNA]</scope>
    <source>
        <strain evidence="7 8">DSM 18488</strain>
    </source>
</reference>
<dbReference type="Proteomes" id="UP000184603">
    <property type="component" value="Unassembled WGS sequence"/>
</dbReference>
<name>A0A1M7Y594_9BACT</name>
<dbReference type="AlphaFoldDB" id="A0A1M7Y594"/>
<evidence type="ECO:0000313" key="8">
    <source>
        <dbReference type="Proteomes" id="UP000184603"/>
    </source>
</evidence>
<dbReference type="Pfam" id="PF00374">
    <property type="entry name" value="NiFeSe_Hases"/>
    <property type="match status" value="2"/>
</dbReference>
<protein>
    <submittedName>
        <fullName evidence="7">F420-non-reducing hydrogenase large subunit</fullName>
    </submittedName>
</protein>
<feature type="binding site" evidence="6">
    <location>
        <position position="65"/>
    </location>
    <ligand>
        <name>Fe cation</name>
        <dbReference type="ChEBI" id="CHEBI:24875"/>
    </ligand>
</feature>
<evidence type="ECO:0000256" key="4">
    <source>
        <dbReference type="ARBA" id="ARBA00022723"/>
    </source>
</evidence>
<dbReference type="GO" id="GO:0016491">
    <property type="term" value="F:oxidoreductase activity"/>
    <property type="evidence" value="ECO:0007669"/>
    <property type="project" value="UniProtKB-KW"/>
</dbReference>
<proteinExistence type="inferred from homology"/>
<feature type="binding site" evidence="6">
    <location>
        <position position="65"/>
    </location>
    <ligand>
        <name>Ni(2+)</name>
        <dbReference type="ChEBI" id="CHEBI:49786"/>
    </ligand>
</feature>
<keyword evidence="8" id="KW-1185">Reference proteome</keyword>
<gene>
    <name evidence="7" type="ORF">SAMN02745220_01855</name>
</gene>
<evidence type="ECO:0000256" key="5">
    <source>
        <dbReference type="ARBA" id="ARBA00023002"/>
    </source>
</evidence>
<dbReference type="PANTHER" id="PTHR43600:SF2">
    <property type="entry name" value="F420-NON-REDUCING HYDROGENASE VHU SUBUNIT A"/>
    <property type="match status" value="1"/>
</dbReference>
<organism evidence="7 8">
    <name type="scientific">Desulfopila aestuarii DSM 18488</name>
    <dbReference type="NCBI Taxonomy" id="1121416"/>
    <lineage>
        <taxon>Bacteria</taxon>
        <taxon>Pseudomonadati</taxon>
        <taxon>Thermodesulfobacteriota</taxon>
        <taxon>Desulfobulbia</taxon>
        <taxon>Desulfobulbales</taxon>
        <taxon>Desulfocapsaceae</taxon>
        <taxon>Desulfopila</taxon>
    </lineage>
</organism>
<keyword evidence="6" id="KW-0460">Magnesium</keyword>
<dbReference type="GO" id="GO:0016151">
    <property type="term" value="F:nickel cation binding"/>
    <property type="evidence" value="ECO:0007669"/>
    <property type="project" value="InterPro"/>
</dbReference>
<dbReference type="InterPro" id="IPR029014">
    <property type="entry name" value="NiFe-Hase_large"/>
</dbReference>
<comment type="cofactor">
    <cofactor evidence="1 6">
        <name>Ni(2+)</name>
        <dbReference type="ChEBI" id="CHEBI:49786"/>
    </cofactor>
</comment>
<feature type="binding site" evidence="6">
    <location>
        <position position="62"/>
    </location>
    <ligand>
        <name>Mg(2+)</name>
        <dbReference type="ChEBI" id="CHEBI:18420"/>
    </ligand>
</feature>
<dbReference type="STRING" id="1121416.SAMN02745220_01855"/>
<keyword evidence="3 6" id="KW-0533">Nickel</keyword>
<evidence type="ECO:0000256" key="3">
    <source>
        <dbReference type="ARBA" id="ARBA00022596"/>
    </source>
</evidence>
<sequence>MGTVLNIAPVSRIEGHAKIAIHLDDNGNVEDAFLHIQSLRGFEKFIEGRPAEEVPRIVNRICGICPWMHHLASNKAVDGAFGVKPTATGHKLRELCQVMAHINDKILHFFFLASPDFVLGPDADYSVRNVIGIAKANPELATKVVKMRQLGQMMLERFAGKAIHPIAGVVGGFAKPMLEEERLELKRDAETLLDFSLYSLDFAINNVFSKYMDVISELGNITTGFLGTVDREDGSLRIYDGKQRLMKPDGSYVDFEGDDYADYLGEHVEPWAYSKMPYAKSWNEGFDLDLAAPRGIYRSNTLARINVCDKISTPRANAALEQFRSQFGRPAQQTLLYHYARLIEMVYACERTLELLEWDGITDTDIRAKVEPKAGRGVGIVEAPRGTLIHDYVTDANGCIESANLIVGTTHNIAPMNMSVKQAATSLIKDGNYNEGLLNQVEMAVRAYDP</sequence>
<dbReference type="RefSeq" id="WP_073613169.1">
    <property type="nucleotide sequence ID" value="NZ_FRFE01000007.1"/>
</dbReference>
<evidence type="ECO:0000313" key="7">
    <source>
        <dbReference type="EMBL" id="SHO47396.1"/>
    </source>
</evidence>
<comment type="cofactor">
    <cofactor evidence="6">
        <name>Fe cation</name>
        <dbReference type="ChEBI" id="CHEBI:24875"/>
    </cofactor>
</comment>
<dbReference type="PANTHER" id="PTHR43600">
    <property type="entry name" value="COENZYME F420 HYDROGENASE, SUBUNIT ALPHA"/>
    <property type="match status" value="1"/>
</dbReference>
<feature type="binding site" evidence="6">
    <location>
        <position position="405"/>
    </location>
    <ligand>
        <name>Mg(2+)</name>
        <dbReference type="ChEBI" id="CHEBI:18420"/>
    </ligand>
</feature>
<keyword evidence="6" id="KW-0408">Iron</keyword>
<keyword evidence="5" id="KW-0560">Oxidoreductase</keyword>
<dbReference type="SUPFAM" id="SSF56762">
    <property type="entry name" value="HydB/Nqo4-like"/>
    <property type="match status" value="1"/>
</dbReference>
<dbReference type="InterPro" id="IPR001501">
    <property type="entry name" value="Ni-dep_hyd_lsu"/>
</dbReference>
<accession>A0A1M7Y594</accession>
<comment type="similarity">
    <text evidence="2">Belongs to the [NiFe]/[NiFeSe] hydrogenase large subunit family.</text>
</comment>
<evidence type="ECO:0000256" key="2">
    <source>
        <dbReference type="ARBA" id="ARBA00009292"/>
    </source>
</evidence>